<dbReference type="PRINTS" id="PR01217">
    <property type="entry name" value="PRICHEXTENSN"/>
</dbReference>
<comment type="caution">
    <text evidence="3">The sequence shown here is derived from an EMBL/GenBank/DDBJ whole genome shotgun (WGS) entry which is preliminary data.</text>
</comment>
<dbReference type="AlphaFoldDB" id="A0A365NC64"/>
<dbReference type="EMBL" id="PKMI01000014">
    <property type="protein sequence ID" value="RBA18405.1"/>
    <property type="molecule type" value="Genomic_DNA"/>
</dbReference>
<keyword evidence="2" id="KW-0732">Signal</keyword>
<accession>A0A365NC64</accession>
<evidence type="ECO:0008006" key="5">
    <source>
        <dbReference type="Google" id="ProtNLM"/>
    </source>
</evidence>
<sequence>MKFQLTILTLAVLAFAKPQAPPDPAPAPPDPAPAPPDPAPSPPSTSEPPAPPPDPPAPAPPAPPPVPPPADPPADPPAEPSQPPPPPPPPPPSGPAPVPPPATPAPAPPPDPSPPPPPSSTAEPPPPEGPICECGYTYCSSVLKTMGKSTAPPMINTNNPDNPWNEDQLSQAYCSTPNVKCDGESPASSIDNALFICLCDQPSQKVGNHLEFLCGCDKCLVVKPDYRGRCKTPPLAGSKGGKGDGKGNKVRGTNPLGFWM</sequence>
<feature type="region of interest" description="Disordered" evidence="1">
    <location>
        <begin position="18"/>
        <end position="127"/>
    </location>
</feature>
<feature type="signal peptide" evidence="2">
    <location>
        <begin position="1"/>
        <end position="16"/>
    </location>
</feature>
<evidence type="ECO:0000313" key="4">
    <source>
        <dbReference type="Proteomes" id="UP000251714"/>
    </source>
</evidence>
<dbReference type="Proteomes" id="UP000251714">
    <property type="component" value="Unassembled WGS sequence"/>
</dbReference>
<evidence type="ECO:0000256" key="1">
    <source>
        <dbReference type="SAM" id="MobiDB-lite"/>
    </source>
</evidence>
<proteinExistence type="predicted"/>
<gene>
    <name evidence="3" type="ORF">FPRO05_10700</name>
</gene>
<protein>
    <recommendedName>
        <fullName evidence="5">Filamentous hemagglutinin</fullName>
    </recommendedName>
</protein>
<feature type="compositionally biased region" description="Pro residues" evidence="1">
    <location>
        <begin position="19"/>
        <end position="127"/>
    </location>
</feature>
<feature type="chain" id="PRO_5016652276" description="Filamentous hemagglutinin" evidence="2">
    <location>
        <begin position="17"/>
        <end position="260"/>
    </location>
</feature>
<evidence type="ECO:0000256" key="2">
    <source>
        <dbReference type="SAM" id="SignalP"/>
    </source>
</evidence>
<name>A0A365NC64_GIBIN</name>
<feature type="region of interest" description="Disordered" evidence="1">
    <location>
        <begin position="233"/>
        <end position="260"/>
    </location>
</feature>
<reference evidence="3 4" key="1">
    <citation type="submission" date="2017-12" db="EMBL/GenBank/DDBJ databases">
        <title>Genome sequence of the mycotoxigenic crop pathogen Fusarium proliferatum, strain ITEM 2341 from Date Palm.</title>
        <authorList>
            <person name="Almiman B.F."/>
            <person name="Shittu T.A."/>
            <person name="Muthumeenakshi S."/>
            <person name="Baroncelli R."/>
            <person name="Sreenivasaprasada S."/>
        </authorList>
    </citation>
    <scope>NUCLEOTIDE SEQUENCE [LARGE SCALE GENOMIC DNA]</scope>
    <source>
        <strain evidence="3 4">ITEM 2341</strain>
    </source>
</reference>
<organism evidence="3 4">
    <name type="scientific">Gibberella intermedia</name>
    <name type="common">Bulb rot disease fungus</name>
    <name type="synonym">Fusarium proliferatum</name>
    <dbReference type="NCBI Taxonomy" id="948311"/>
    <lineage>
        <taxon>Eukaryota</taxon>
        <taxon>Fungi</taxon>
        <taxon>Dikarya</taxon>
        <taxon>Ascomycota</taxon>
        <taxon>Pezizomycotina</taxon>
        <taxon>Sordariomycetes</taxon>
        <taxon>Hypocreomycetidae</taxon>
        <taxon>Hypocreales</taxon>
        <taxon>Nectriaceae</taxon>
        <taxon>Fusarium</taxon>
        <taxon>Fusarium fujikuroi species complex</taxon>
    </lineage>
</organism>
<evidence type="ECO:0000313" key="3">
    <source>
        <dbReference type="EMBL" id="RBA18405.1"/>
    </source>
</evidence>